<evidence type="ECO:0000313" key="1">
    <source>
        <dbReference type="EMBL" id="MDJ1501185.1"/>
    </source>
</evidence>
<dbReference type="Pfam" id="PF15575">
    <property type="entry name" value="Imm49"/>
    <property type="match status" value="1"/>
</dbReference>
<dbReference type="Proteomes" id="UP001232063">
    <property type="component" value="Unassembled WGS sequence"/>
</dbReference>
<sequence length="318" mass="37425">MRIVERHEPYPTAKEQASLQYSSMISNEIEYIRNAKNKFPSYKIIYAAQDYWRNIGRSSMYGTPTYVYNYLYYTNQLVRAWFTYTMNDGKPVTVHIADRQIETIGKFSQSGIDIDQLLVGILTASVLRDTEALKFYATIPLEFTEQADGMQDILTEIMFFFHQMLIEGSAKPVEAAHAHKELEGLLDWEEYRKYIDKNFSEADFRFMFKYRSWTVSYKFLPVLRIYYAVLSNNQEKYEQYVHDALLKWKEYYQMNFTDERGQHIDYSTEPEGFIAIPILAACAYGYDRGMSLQTVSSEYIPQWLIKGDFTGLELLVKD</sequence>
<organism evidence="1 2">
    <name type="scientific">Xanthocytophaga agilis</name>
    <dbReference type="NCBI Taxonomy" id="3048010"/>
    <lineage>
        <taxon>Bacteria</taxon>
        <taxon>Pseudomonadati</taxon>
        <taxon>Bacteroidota</taxon>
        <taxon>Cytophagia</taxon>
        <taxon>Cytophagales</taxon>
        <taxon>Rhodocytophagaceae</taxon>
        <taxon>Xanthocytophaga</taxon>
    </lineage>
</organism>
<comment type="caution">
    <text evidence="1">The sequence shown here is derived from an EMBL/GenBank/DDBJ whole genome shotgun (WGS) entry which is preliminary data.</text>
</comment>
<dbReference type="EMBL" id="JASJOU010000003">
    <property type="protein sequence ID" value="MDJ1501185.1"/>
    <property type="molecule type" value="Genomic_DNA"/>
</dbReference>
<evidence type="ECO:0000313" key="2">
    <source>
        <dbReference type="Proteomes" id="UP001232063"/>
    </source>
</evidence>
<dbReference type="InterPro" id="IPR029074">
    <property type="entry name" value="Imm49"/>
</dbReference>
<proteinExistence type="predicted"/>
<gene>
    <name evidence="1" type="ORF">QNI22_11025</name>
</gene>
<protein>
    <submittedName>
        <fullName evidence="1">Imm49 family immunity protein</fullName>
    </submittedName>
</protein>
<dbReference type="AlphaFoldDB" id="A0AAE3R138"/>
<name>A0AAE3R138_9BACT</name>
<reference evidence="1" key="1">
    <citation type="submission" date="2023-05" db="EMBL/GenBank/DDBJ databases">
        <authorList>
            <person name="Zhang X."/>
        </authorList>
    </citation>
    <scope>NUCLEOTIDE SEQUENCE</scope>
    <source>
        <strain evidence="1">BD1B2-1</strain>
    </source>
</reference>
<dbReference type="RefSeq" id="WP_314510679.1">
    <property type="nucleotide sequence ID" value="NZ_JASJOU010000003.1"/>
</dbReference>
<accession>A0AAE3R138</accession>
<keyword evidence="2" id="KW-1185">Reference proteome</keyword>